<accession>A0A3S5AHV6</accession>
<sequence>MRLFPCLFVVNPEPDFLRRRFAAIVSLPGPRSLGRLALHFYRVLPKPNPRPSAQLTPPPLLRGGLFTCFPHTYFHCLQFTFFLLTSESTASHCPSSDEVGVIRPPNPSVFASTVYVAELHVPPREAQEVAFDD</sequence>
<evidence type="ECO:0000313" key="1">
    <source>
        <dbReference type="EMBL" id="VEL29645.1"/>
    </source>
</evidence>
<reference evidence="1" key="1">
    <citation type="submission" date="2018-11" db="EMBL/GenBank/DDBJ databases">
        <authorList>
            <consortium name="Pathogen Informatics"/>
        </authorList>
    </citation>
    <scope>NUCLEOTIDE SEQUENCE</scope>
</reference>
<gene>
    <name evidence="1" type="ORF">PXEA_LOCUS23085</name>
</gene>
<evidence type="ECO:0000313" key="2">
    <source>
        <dbReference type="Proteomes" id="UP000784294"/>
    </source>
</evidence>
<dbReference type="EMBL" id="CAAALY010104959">
    <property type="protein sequence ID" value="VEL29645.1"/>
    <property type="molecule type" value="Genomic_DNA"/>
</dbReference>
<proteinExistence type="predicted"/>
<name>A0A3S5AHV6_9PLAT</name>
<organism evidence="1 2">
    <name type="scientific">Protopolystoma xenopodis</name>
    <dbReference type="NCBI Taxonomy" id="117903"/>
    <lineage>
        <taxon>Eukaryota</taxon>
        <taxon>Metazoa</taxon>
        <taxon>Spiralia</taxon>
        <taxon>Lophotrochozoa</taxon>
        <taxon>Platyhelminthes</taxon>
        <taxon>Monogenea</taxon>
        <taxon>Polyopisthocotylea</taxon>
        <taxon>Polystomatidea</taxon>
        <taxon>Polystomatidae</taxon>
        <taxon>Protopolystoma</taxon>
    </lineage>
</organism>
<dbReference type="AlphaFoldDB" id="A0A3S5AHV6"/>
<comment type="caution">
    <text evidence="1">The sequence shown here is derived from an EMBL/GenBank/DDBJ whole genome shotgun (WGS) entry which is preliminary data.</text>
</comment>
<protein>
    <submittedName>
        <fullName evidence="1">Uncharacterized protein</fullName>
    </submittedName>
</protein>
<keyword evidence="2" id="KW-1185">Reference proteome</keyword>
<dbReference type="Proteomes" id="UP000784294">
    <property type="component" value="Unassembled WGS sequence"/>
</dbReference>